<dbReference type="EMBL" id="VDGT01000001">
    <property type="protein sequence ID" value="TNM34402.1"/>
    <property type="molecule type" value="Genomic_DNA"/>
</dbReference>
<dbReference type="GO" id="GO:0003824">
    <property type="term" value="F:catalytic activity"/>
    <property type="evidence" value="ECO:0007669"/>
    <property type="project" value="InterPro"/>
</dbReference>
<dbReference type="InterPro" id="IPR001242">
    <property type="entry name" value="Condensation_dom"/>
</dbReference>
<dbReference type="GO" id="GO:0043041">
    <property type="term" value="P:amino acid activation for nonribosomal peptide biosynthetic process"/>
    <property type="evidence" value="ECO:0007669"/>
    <property type="project" value="TreeGrafter"/>
</dbReference>
<dbReference type="GO" id="GO:0072330">
    <property type="term" value="P:monocarboxylic acid biosynthetic process"/>
    <property type="evidence" value="ECO:0007669"/>
    <property type="project" value="UniProtKB-ARBA"/>
</dbReference>
<dbReference type="InterPro" id="IPR020802">
    <property type="entry name" value="TesA-like"/>
</dbReference>
<dbReference type="InterPro" id="IPR000873">
    <property type="entry name" value="AMP-dep_synth/lig_dom"/>
</dbReference>
<feature type="region of interest" description="Disordered" evidence="5">
    <location>
        <begin position="1530"/>
        <end position="1551"/>
    </location>
</feature>
<evidence type="ECO:0000256" key="4">
    <source>
        <dbReference type="ARBA" id="ARBA00022553"/>
    </source>
</evidence>
<feature type="compositionally biased region" description="Basic and acidic residues" evidence="5">
    <location>
        <begin position="453"/>
        <end position="465"/>
    </location>
</feature>
<feature type="region of interest" description="Disordered" evidence="5">
    <location>
        <begin position="446"/>
        <end position="467"/>
    </location>
</feature>
<dbReference type="InterPro" id="IPR010071">
    <property type="entry name" value="AA_adenyl_dom"/>
</dbReference>
<name>A0A5C4VF52_9ACTN</name>
<dbReference type="Pfam" id="PF00975">
    <property type="entry name" value="Thioesterase"/>
    <property type="match status" value="1"/>
</dbReference>
<comment type="similarity">
    <text evidence="2">Belongs to the ATP-dependent AMP-binding enzyme family.</text>
</comment>
<dbReference type="InterPro" id="IPR020806">
    <property type="entry name" value="PKS_PP-bd"/>
</dbReference>
<dbReference type="RefSeq" id="WP_139640157.1">
    <property type="nucleotide sequence ID" value="NZ_BAAAZS010000047.1"/>
</dbReference>
<dbReference type="OrthoDB" id="2472181at2"/>
<proteinExistence type="inferred from homology"/>
<dbReference type="Gene3D" id="3.40.50.1820">
    <property type="entry name" value="alpha/beta hydrolase"/>
    <property type="match status" value="1"/>
</dbReference>
<dbReference type="SUPFAM" id="SSF52777">
    <property type="entry name" value="CoA-dependent acyltransferases"/>
    <property type="match status" value="6"/>
</dbReference>
<evidence type="ECO:0000313" key="8">
    <source>
        <dbReference type="Proteomes" id="UP000311713"/>
    </source>
</evidence>
<feature type="domain" description="Carrier" evidence="6">
    <location>
        <begin position="2062"/>
        <end position="2137"/>
    </location>
</feature>
<dbReference type="Pfam" id="PF13193">
    <property type="entry name" value="AMP-binding_C"/>
    <property type="match status" value="3"/>
</dbReference>
<evidence type="ECO:0000256" key="5">
    <source>
        <dbReference type="SAM" id="MobiDB-lite"/>
    </source>
</evidence>
<reference evidence="7 8" key="1">
    <citation type="submission" date="2019-06" db="EMBL/GenBank/DDBJ databases">
        <title>Draft genome of Streptomyces sedi sp. JCM16909.</title>
        <authorList>
            <person name="Klykleung N."/>
            <person name="Tanasupawat S."/>
            <person name="Kudo T."/>
            <person name="Yuki M."/>
            <person name="Ohkuma M."/>
        </authorList>
    </citation>
    <scope>NUCLEOTIDE SEQUENCE [LARGE SCALE GENOMIC DNA]</scope>
    <source>
        <strain evidence="7 8">JCM 16909</strain>
    </source>
</reference>
<dbReference type="GO" id="GO:0031177">
    <property type="term" value="F:phosphopantetheine binding"/>
    <property type="evidence" value="ECO:0007669"/>
    <property type="project" value="InterPro"/>
</dbReference>
<dbReference type="NCBIfam" id="TIGR01733">
    <property type="entry name" value="AA-adenyl-dom"/>
    <property type="match status" value="3"/>
</dbReference>
<comment type="cofactor">
    <cofactor evidence="1">
        <name>pantetheine 4'-phosphate</name>
        <dbReference type="ChEBI" id="CHEBI:47942"/>
    </cofactor>
</comment>
<dbReference type="InterPro" id="IPR045851">
    <property type="entry name" value="AMP-bd_C_sf"/>
</dbReference>
<dbReference type="GO" id="GO:0008610">
    <property type="term" value="P:lipid biosynthetic process"/>
    <property type="evidence" value="ECO:0007669"/>
    <property type="project" value="UniProtKB-ARBA"/>
</dbReference>
<dbReference type="Gene3D" id="3.30.559.30">
    <property type="entry name" value="Nonribosomal peptide synthetase, condensation domain"/>
    <property type="match status" value="3"/>
</dbReference>
<dbReference type="PROSITE" id="PS50075">
    <property type="entry name" value="CARRIER"/>
    <property type="match status" value="3"/>
</dbReference>
<keyword evidence="4" id="KW-0597">Phosphoprotein</keyword>
<dbReference type="PANTHER" id="PTHR45527">
    <property type="entry name" value="NONRIBOSOMAL PEPTIDE SYNTHETASE"/>
    <property type="match status" value="1"/>
</dbReference>
<feature type="domain" description="Carrier" evidence="6">
    <location>
        <begin position="3149"/>
        <end position="3224"/>
    </location>
</feature>
<evidence type="ECO:0000256" key="2">
    <source>
        <dbReference type="ARBA" id="ARBA00006432"/>
    </source>
</evidence>
<evidence type="ECO:0000256" key="1">
    <source>
        <dbReference type="ARBA" id="ARBA00001957"/>
    </source>
</evidence>
<keyword evidence="8" id="KW-1185">Reference proteome</keyword>
<feature type="region of interest" description="Disordered" evidence="5">
    <location>
        <begin position="582"/>
        <end position="606"/>
    </location>
</feature>
<dbReference type="CDD" id="cd05930">
    <property type="entry name" value="A_NRPS"/>
    <property type="match status" value="3"/>
</dbReference>
<dbReference type="Pfam" id="PF00668">
    <property type="entry name" value="Condensation"/>
    <property type="match status" value="3"/>
</dbReference>
<accession>A0A5C4VF52</accession>
<evidence type="ECO:0000259" key="6">
    <source>
        <dbReference type="PROSITE" id="PS50075"/>
    </source>
</evidence>
<dbReference type="InterPro" id="IPR006162">
    <property type="entry name" value="Ppantetheine_attach_site"/>
</dbReference>
<dbReference type="InterPro" id="IPR025110">
    <property type="entry name" value="AMP-bd_C"/>
</dbReference>
<dbReference type="SMART" id="SM00824">
    <property type="entry name" value="PKS_TE"/>
    <property type="match status" value="1"/>
</dbReference>
<dbReference type="FunFam" id="3.30.300.30:FF:000015">
    <property type="entry name" value="Nonribosomal peptide synthase SidD"/>
    <property type="match status" value="1"/>
</dbReference>
<dbReference type="SUPFAM" id="SSF56801">
    <property type="entry name" value="Acetyl-CoA synthetase-like"/>
    <property type="match status" value="3"/>
</dbReference>
<dbReference type="InterPro" id="IPR029058">
    <property type="entry name" value="AB_hydrolase_fold"/>
</dbReference>
<dbReference type="GO" id="GO:0044550">
    <property type="term" value="P:secondary metabolite biosynthetic process"/>
    <property type="evidence" value="ECO:0007669"/>
    <property type="project" value="TreeGrafter"/>
</dbReference>
<dbReference type="GO" id="GO:0017000">
    <property type="term" value="P:antibiotic biosynthetic process"/>
    <property type="evidence" value="ECO:0007669"/>
    <property type="project" value="UniProtKB-ARBA"/>
</dbReference>
<dbReference type="FunFam" id="3.40.50.980:FF:000001">
    <property type="entry name" value="Non-ribosomal peptide synthetase"/>
    <property type="match status" value="1"/>
</dbReference>
<dbReference type="Gene3D" id="3.30.300.30">
    <property type="match status" value="3"/>
</dbReference>
<organism evidence="7 8">
    <name type="scientific">Streptomyces sedi</name>
    <dbReference type="NCBI Taxonomy" id="555059"/>
    <lineage>
        <taxon>Bacteria</taxon>
        <taxon>Bacillati</taxon>
        <taxon>Actinomycetota</taxon>
        <taxon>Actinomycetes</taxon>
        <taxon>Kitasatosporales</taxon>
        <taxon>Streptomycetaceae</taxon>
        <taxon>Streptomyces</taxon>
    </lineage>
</organism>
<comment type="caution">
    <text evidence="7">The sequence shown here is derived from an EMBL/GenBank/DDBJ whole genome shotgun (WGS) entry which is preliminary data.</text>
</comment>
<sequence>MPEYEKTELPVLAAQKGLWFAQQLDPANPAYNIAEYVDVRGEVDVDALARAVDHVVRETEALRVTFGEREGIPHQLLHSRLDMPLPLVDLRGDPDPFEEALRRMRRELSRPADTAVGPLVRVVLYRLADDRHLFHQQVHHLALDGYGAALALTRIAEVYGQFTAAPDVPVPLRPAPLLPVLEEEQKYRASERSAADQEFWSSYLAGAPEPVGLRDGTAVPARFFHLAGEERDALWLAGLKDAAKTAGAGWPSMFIAATAAYLHRIRGVGEVVLGLPVTARRTDLTRSTPTMLSNVLPLRIEVSPADTVEELLRRTSRQVRTVLRHQRYPAEDLRRDRGLLGRRERLTGPAVNVLAFDDTLAFGPATATLHNLSIGPVEDLVVAAHASFADGGLRLDLLANPELHAREELRAHRDRFLRLLDEFVVDPSRPLGSIGLLGGAERDRVTGLAAGPPRREADTGADAERGGPAALPVQLARQAASTPGETAVVCGEVRLSFAELDGRVDRLAHRLVRAGAGPGSRVAVALPRSTDLVVALLAVMRAGAAYLPVDPSYPGDRVAFMLADSAPVALVADVLTASTVDPRGDLPRIDPGDVRSPRAEPPMPFAEPSARDTAYVIYTSGSTGTPKGVVVEHRSLSNLLEHHRRESHACAVRALGRGLRVALTAATSFDASWDPVLWMVAGHELHVVDDRTRTDPEALVAFLRGRRIDAIETTPSYLQQLLAAGLLTGPGHRPHVIALGGEAVNDALWAQLSPHPDLLVFNFYGPTEATVDAVTSRVSGGTPVIGRPVSGARAYVLDAGMHPLPVGTAGELYLSGEGVARGYNRRPGLTADRFLPDPFGPSGSRMYRTGDLARWREDGSLEFLGRTDGQVKIRGFRVEAGEVESALTALPPVREASVVARPGAGGLAQLAAYVVLDPAAGSAFGDGRHEGDQATLAALRSRLAVALPDHMIPALYAAVDRLPLTPNGKLDTAALPEATAPRAGDGQAPRTSQEATLCAAFAESLGLDARSVGRDDDFFALGGHSLLATRLVGHLRTAFDVELPVRALFEAPTPAALARRLEGAAPARAALAPVLPRPERLPLSPAQRRLWLLESIGEGGAAYHLPLALRLSGPLDVDALRDALHDVTGRHESLRTVFPEDEHGPHQRVLPAELARPALDVVPAPDGLPAGLGRRPFDLARSLPLRAELFVLDATEHVLLLTLHHIAADGWSLNPMMRDLGDAYAARVAGRAPRWEPLPVQYADYALWHHRTLGDPDEPDSQLATQLAYWGNALADLPAECTFPVDRLRPVRAGGGGGCVALSVSAEVHGRVVALGRELGASTFMVVHGALSALLCRLGGGTDVVVGSPVAGRTDEALAGLVGFFVNTLVLRVDVSGDPSFREVVGRVREVDLAAYGHQEVPFERLVEEVAPVRSLARHPLFQVMLALNNTERPRLDLPGLHARHETSVGRTGAKFDLTWDLTERHTPDGAPAGLTGELEYSGDLFDRATAQRFADHLVRLLTAALDDPERPVTDLDFLDPVQRLAALDQAVPGTSAPAATGSGPTDGGEAPGTIVDVFTTQALVTPRRTAVVDAEGPVTFGDLLRRVQLLAARLHEEGIRPGDRVASALPRGTGQIVALLAVLRCGAVHVPLDPTHPVERNRVILDNARPARVLTDASTAARLPDGAHRPLRLDGSAGASADRVWPLPHRPAPGDAAYVLYTSGSTGTPKGVVVEHRSLARLLASHRARLMDPAEAANHDRPLRVALTAAATFDASWDPILWMVAGHELHVVDDATRRDPEALTAFLHAHRVDMLETTPSFLEQLRAHGLLAPGRPRPRLLALGGEPVGEGLWNELAALRDTTVWNLYGPTEATVDSVICQITPGTGPRIGHAVDGTSARVLDARLRPVAPGTPGELYLAGASLARGYEGRPALTAERFLADPHGPAGSRMYRTGDLVRRLPDGGLQYLGRGDDQVKVRGFRVETAEVEAALTRHAGVARSAVAVRPDSSGAGTLVAWIVPEGGPGHTTEGIRRFVADQLPGYMVPSAIAAVPDIPLTVHGKADLDALPDPRSDSAAHDAPPRSAQEEILCALFADSLGRPAVGRDADFFDLGGHSLLATRLVSRVREAFGVELPVRALFEARTPAALAHRLGEAGKARPALRPVDRADRAPLSYAQRRLWFLHRMDPRDPAYHIPVAVRLEGALDLGALRAALGDVVARHESLRTLFHDPSPTGDAATVAPASEGAEDEAVQVILEPGDARPPLLRTMTSATALPGALRAAAARPFDLTAEPPLRVELFTTAFDRHVLLLTAHHIATDGWSMGPLAQDLAGAYAARVAGRAPRWEPLPVQYADYALWQRDLLGSARDSDSLLHRQLAYWKSTLAGLPEEMPLPVDRLRPVRAGGGGGCVALSVSAEVHGRVVALGRELGASTFMVVHGALSALLCRLGGGTDVVVGSPVAGRTDEALAGLVGFFVNTLVLRVDVSGDPSFREVVGRVREVDLAAYGHQEVPFERLVEEVAPVRSLARHPLFQVMLALNNTERPRLDLPGLHAEWEGVDTGAAKFDLSLSLTERPSASGGAGGLKGTLEFSRDLFDTENAQDIADWFPRLLEQAVTAPDTPVSRLSPLTERERHALLALGDGGPGLAEETTLLHRFAETLPTTRGGDLAVTAPDGCLTFPELETRANRLAHWLRGRGVTTGDTVAVRIPRSTDSVAVLLGVLKAGAVYAPLDPALPPRRVAAVLEDARPALVLTTVATAGDLPQGSPWAALDDPDTSAALAAAPGLPLPEGPGPHDAAYLLHTSGSTGRPKGVLVEHRSLGRLHDHHRQHLFTPARRAAGDTPLNVALTASLSFDASWDPVQWMVAGHALHIVDDTVRRDPEALVAHVRAHAVDVLETTPTHLRQLLDAGLLAPDAPHRPSHLVLGGEAVPAALWSRLHAEPELTCWSFYGPTEATVDTLEARLADTAHPVLGTPVAGTRAYVLDDHLGLAPAGVPGELYLAGDSLARGYPGRPGESAVRFLPDPFGPAGQRMYRTGDLARWTRAGHLEFLGRADSQVQVRGFRVEPDEVAAVLETHPAVSRAAVVLDEDETGGRLLAYLVPNGQDPSPADGALDTESVRAHATRLLPDYMVPSLWTALESLPLTASGKLDHRSLPAPATAGRPRGRAPRTPREEVLCTLFAEALDREQVGADEDFFALGGHSLLATRLIGRVRQVLGVELGIRALFEAPTVQALAARLESGTEEDPLAVLLPLRAGGDRTPLFCFPPANGLSWSYTAFLAHLDPAQPLYGLQSPVLRGAPHPESMEEMAALYVQAMRTVQPHGPYRLLGWSFGGNVAHEAAVLLRRSGEEVELLALMDAFPLAPRDGLEDADRDTVFRALLTNLGIGADVLDGDEAVDAASVSDALLRTGNPLGSLGPETLDAMVEHFAGQARAMRHHTPGVFDGDVLFFTATEGRAEAASGPELWAPHVTGRFDNHDVPFAHAQLTQPRPARHIGLLLAAALRALPGAPGS</sequence>
<dbReference type="PANTHER" id="PTHR45527:SF1">
    <property type="entry name" value="FATTY ACID SYNTHASE"/>
    <property type="match status" value="1"/>
</dbReference>
<evidence type="ECO:0000256" key="3">
    <source>
        <dbReference type="ARBA" id="ARBA00022450"/>
    </source>
</evidence>
<dbReference type="Gene3D" id="1.10.1200.10">
    <property type="entry name" value="ACP-like"/>
    <property type="match status" value="2"/>
</dbReference>
<dbReference type="GO" id="GO:0005829">
    <property type="term" value="C:cytosol"/>
    <property type="evidence" value="ECO:0007669"/>
    <property type="project" value="TreeGrafter"/>
</dbReference>
<dbReference type="Gene3D" id="3.30.559.10">
    <property type="entry name" value="Chloramphenicol acetyltransferase-like domain"/>
    <property type="match status" value="3"/>
</dbReference>
<dbReference type="SUPFAM" id="SSF53474">
    <property type="entry name" value="alpha/beta-Hydrolases"/>
    <property type="match status" value="1"/>
</dbReference>
<feature type="region of interest" description="Disordered" evidence="5">
    <location>
        <begin position="3131"/>
        <end position="3151"/>
    </location>
</feature>
<dbReference type="PROSITE" id="PS00455">
    <property type="entry name" value="AMP_BINDING"/>
    <property type="match status" value="3"/>
</dbReference>
<dbReference type="InterPro" id="IPR042099">
    <property type="entry name" value="ANL_N_sf"/>
</dbReference>
<dbReference type="CDD" id="cd19540">
    <property type="entry name" value="LCL_NRPS-like"/>
    <property type="match status" value="2"/>
</dbReference>
<dbReference type="FunFam" id="2.30.38.10:FF:000001">
    <property type="entry name" value="Non-ribosomal peptide synthetase PvdI"/>
    <property type="match status" value="1"/>
</dbReference>
<dbReference type="SMART" id="SM00823">
    <property type="entry name" value="PKS_PP"/>
    <property type="match status" value="3"/>
</dbReference>
<dbReference type="Pfam" id="PF00501">
    <property type="entry name" value="AMP-binding"/>
    <property type="match status" value="3"/>
</dbReference>
<dbReference type="InterPro" id="IPR023213">
    <property type="entry name" value="CAT-like_dom_sf"/>
</dbReference>
<gene>
    <name evidence="7" type="ORF">FH715_01600</name>
</gene>
<feature type="compositionally biased region" description="Basic and acidic residues" evidence="5">
    <location>
        <begin position="582"/>
        <end position="598"/>
    </location>
</feature>
<keyword evidence="3" id="KW-0596">Phosphopantetheine</keyword>
<dbReference type="SUPFAM" id="SSF47336">
    <property type="entry name" value="ACP-like"/>
    <property type="match status" value="3"/>
</dbReference>
<evidence type="ECO:0000313" key="7">
    <source>
        <dbReference type="EMBL" id="TNM34402.1"/>
    </source>
</evidence>
<dbReference type="InterPro" id="IPR009081">
    <property type="entry name" value="PP-bd_ACP"/>
</dbReference>
<dbReference type="Gene3D" id="3.40.50.12780">
    <property type="entry name" value="N-terminal domain of ligase-like"/>
    <property type="match status" value="1"/>
</dbReference>
<feature type="domain" description="Carrier" evidence="6">
    <location>
        <begin position="988"/>
        <end position="1065"/>
    </location>
</feature>
<protein>
    <submittedName>
        <fullName evidence="7">Amino acid adenylation domain-containing protein</fullName>
    </submittedName>
</protein>
<dbReference type="NCBIfam" id="NF003417">
    <property type="entry name" value="PRK04813.1"/>
    <property type="match status" value="3"/>
</dbReference>
<dbReference type="InterPro" id="IPR020845">
    <property type="entry name" value="AMP-binding_CS"/>
</dbReference>
<dbReference type="InterPro" id="IPR036736">
    <property type="entry name" value="ACP-like_sf"/>
</dbReference>
<dbReference type="Gene3D" id="2.30.38.10">
    <property type="entry name" value="Luciferase, Domain 3"/>
    <property type="match status" value="2"/>
</dbReference>
<dbReference type="Gene3D" id="3.40.50.980">
    <property type="match status" value="4"/>
</dbReference>
<dbReference type="InterPro" id="IPR001031">
    <property type="entry name" value="Thioesterase"/>
</dbReference>
<dbReference type="PROSITE" id="PS00012">
    <property type="entry name" value="PHOSPHOPANTETHEINE"/>
    <property type="match status" value="3"/>
</dbReference>
<dbReference type="FunFam" id="1.10.1200.10:FF:000016">
    <property type="entry name" value="Non-ribosomal peptide synthase"/>
    <property type="match status" value="3"/>
</dbReference>
<dbReference type="Pfam" id="PF00550">
    <property type="entry name" value="PP-binding"/>
    <property type="match status" value="3"/>
</dbReference>
<dbReference type="Proteomes" id="UP000311713">
    <property type="component" value="Unassembled WGS sequence"/>
</dbReference>